<evidence type="ECO:0000256" key="4">
    <source>
        <dbReference type="RuleBase" id="RU000481"/>
    </source>
</evidence>
<keyword evidence="2 4" id="KW-0032">Aminotransferase</keyword>
<dbReference type="EMBL" id="FOIR01000002">
    <property type="protein sequence ID" value="SEW32512.1"/>
    <property type="molecule type" value="Genomic_DNA"/>
</dbReference>
<evidence type="ECO:0000256" key="3">
    <source>
        <dbReference type="ARBA" id="ARBA00022679"/>
    </source>
</evidence>
<dbReference type="InterPro" id="IPR015422">
    <property type="entry name" value="PyrdxlP-dep_Trfase_small"/>
</dbReference>
<dbReference type="PANTHER" id="PTHR42832:SF3">
    <property type="entry name" value="L-GLUTAMINE--4-(METHYLSULFANYL)-2-OXOBUTANOATE AMINOTRANSFERASE"/>
    <property type="match status" value="1"/>
</dbReference>
<keyword evidence="7" id="KW-1185">Reference proteome</keyword>
<dbReference type="GO" id="GO:0008483">
    <property type="term" value="F:transaminase activity"/>
    <property type="evidence" value="ECO:0007669"/>
    <property type="project" value="UniProtKB-KW"/>
</dbReference>
<sequence length="383" mass="43050">MIIQPSSRLNTVKEYYFSEKLAEIRQMMAEGKPVLNLGIGNPDGMPSPQVLQKLKETTGLTDVHGYQSYVGIPELKQAIAEWNNWAYGIDLDAEQEVLPLIGSKEGITHISLAFLDEGDEVLVPELAYPAYSAVAQMIKAKVVTYPLDEMNNYQPDWRFLEELNTDKVKLMWLNYPHMPTGASAQLETFERLVAFAKARGVLLCHDNPYSMILPKAQPLSLLAVNGAKEVALELNSLSKSFNMAGWRMGWVAGRADYIKTILKVKSNVDSGMFKPMMLAATEALKLRQEWFDELNAVYESRRVKAYELLDKIGCTYSTDQQGMFIWAHIPEKFESAKALVDDLLYEKNVFITPGVIFGEKGANYVRISLCSTEAILDEAISRI</sequence>
<dbReference type="InterPro" id="IPR015424">
    <property type="entry name" value="PyrdxlP-dep_Trfase"/>
</dbReference>
<keyword evidence="3 4" id="KW-0808">Transferase</keyword>
<dbReference type="InterPro" id="IPR050881">
    <property type="entry name" value="LL-DAP_aminotransferase"/>
</dbReference>
<dbReference type="EC" id="2.6.1.-" evidence="4"/>
<dbReference type="PROSITE" id="PS00105">
    <property type="entry name" value="AA_TRANSFER_CLASS_1"/>
    <property type="match status" value="1"/>
</dbReference>
<dbReference type="OrthoDB" id="9802328at2"/>
<dbReference type="Pfam" id="PF00155">
    <property type="entry name" value="Aminotran_1_2"/>
    <property type="match status" value="1"/>
</dbReference>
<feature type="domain" description="Aminotransferase class I/classII large" evidence="5">
    <location>
        <begin position="33"/>
        <end position="383"/>
    </location>
</feature>
<dbReference type="InterPro" id="IPR004838">
    <property type="entry name" value="NHTrfase_class1_PyrdxlP-BS"/>
</dbReference>
<dbReference type="InterPro" id="IPR015421">
    <property type="entry name" value="PyrdxlP-dep_Trfase_major"/>
</dbReference>
<evidence type="ECO:0000313" key="6">
    <source>
        <dbReference type="EMBL" id="SEW32512.1"/>
    </source>
</evidence>
<protein>
    <recommendedName>
        <fullName evidence="4">Aminotransferase</fullName>
        <ecNumber evidence="4">2.6.1.-</ecNumber>
    </recommendedName>
</protein>
<dbReference type="Proteomes" id="UP000199437">
    <property type="component" value="Unassembled WGS sequence"/>
</dbReference>
<comment type="similarity">
    <text evidence="4">Belongs to the class-I pyridoxal-phosphate-dependent aminotransferase family.</text>
</comment>
<dbReference type="SUPFAM" id="SSF53383">
    <property type="entry name" value="PLP-dependent transferases"/>
    <property type="match status" value="1"/>
</dbReference>
<reference evidence="7" key="1">
    <citation type="submission" date="2016-10" db="EMBL/GenBank/DDBJ databases">
        <authorList>
            <person name="Varghese N."/>
            <person name="Submissions S."/>
        </authorList>
    </citation>
    <scope>NUCLEOTIDE SEQUENCE [LARGE SCALE GENOMIC DNA]</scope>
    <source>
        <strain evidence="7">CGMCC 1.12402</strain>
    </source>
</reference>
<dbReference type="PANTHER" id="PTHR42832">
    <property type="entry name" value="AMINO ACID AMINOTRANSFERASE"/>
    <property type="match status" value="1"/>
</dbReference>
<dbReference type="GO" id="GO:0030170">
    <property type="term" value="F:pyridoxal phosphate binding"/>
    <property type="evidence" value="ECO:0007669"/>
    <property type="project" value="InterPro"/>
</dbReference>
<dbReference type="Gene3D" id="3.40.640.10">
    <property type="entry name" value="Type I PLP-dependent aspartate aminotransferase-like (Major domain)"/>
    <property type="match status" value="1"/>
</dbReference>
<name>A0A1I0QY37_9BACT</name>
<dbReference type="InterPro" id="IPR004839">
    <property type="entry name" value="Aminotransferase_I/II_large"/>
</dbReference>
<comment type="cofactor">
    <cofactor evidence="1 4">
        <name>pyridoxal 5'-phosphate</name>
        <dbReference type="ChEBI" id="CHEBI:597326"/>
    </cofactor>
</comment>
<evidence type="ECO:0000256" key="2">
    <source>
        <dbReference type="ARBA" id="ARBA00022576"/>
    </source>
</evidence>
<accession>A0A1I0QY37</accession>
<evidence type="ECO:0000256" key="1">
    <source>
        <dbReference type="ARBA" id="ARBA00001933"/>
    </source>
</evidence>
<dbReference type="AlphaFoldDB" id="A0A1I0QY37"/>
<evidence type="ECO:0000313" key="7">
    <source>
        <dbReference type="Proteomes" id="UP000199437"/>
    </source>
</evidence>
<dbReference type="Gene3D" id="3.90.1150.10">
    <property type="entry name" value="Aspartate Aminotransferase, domain 1"/>
    <property type="match status" value="1"/>
</dbReference>
<dbReference type="STRING" id="1267423.SAMN05216290_2872"/>
<dbReference type="RefSeq" id="WP_090259261.1">
    <property type="nucleotide sequence ID" value="NZ_FOIR01000002.1"/>
</dbReference>
<organism evidence="6 7">
    <name type="scientific">Roseivirga pacifica</name>
    <dbReference type="NCBI Taxonomy" id="1267423"/>
    <lineage>
        <taxon>Bacteria</taxon>
        <taxon>Pseudomonadati</taxon>
        <taxon>Bacteroidota</taxon>
        <taxon>Cytophagia</taxon>
        <taxon>Cytophagales</taxon>
        <taxon>Roseivirgaceae</taxon>
        <taxon>Roseivirga</taxon>
    </lineage>
</organism>
<gene>
    <name evidence="6" type="ORF">SAMN05216290_2872</name>
</gene>
<dbReference type="CDD" id="cd00609">
    <property type="entry name" value="AAT_like"/>
    <property type="match status" value="1"/>
</dbReference>
<proteinExistence type="inferred from homology"/>
<evidence type="ECO:0000259" key="5">
    <source>
        <dbReference type="Pfam" id="PF00155"/>
    </source>
</evidence>
<dbReference type="GeneID" id="99987557"/>